<evidence type="ECO:0000256" key="1">
    <source>
        <dbReference type="SAM" id="MobiDB-lite"/>
    </source>
</evidence>
<feature type="region of interest" description="Disordered" evidence="1">
    <location>
        <begin position="28"/>
        <end position="88"/>
    </location>
</feature>
<evidence type="ECO:0000313" key="4">
    <source>
        <dbReference type="Proteomes" id="UP000027120"/>
    </source>
</evidence>
<name>A0A067EL76_CITSI</name>
<keyword evidence="2" id="KW-1133">Transmembrane helix</keyword>
<feature type="compositionally biased region" description="Low complexity" evidence="1">
    <location>
        <begin position="121"/>
        <end position="136"/>
    </location>
</feature>
<organism evidence="3 4">
    <name type="scientific">Citrus sinensis</name>
    <name type="common">Sweet orange</name>
    <name type="synonym">Citrus aurantium var. sinensis</name>
    <dbReference type="NCBI Taxonomy" id="2711"/>
    <lineage>
        <taxon>Eukaryota</taxon>
        <taxon>Viridiplantae</taxon>
        <taxon>Streptophyta</taxon>
        <taxon>Embryophyta</taxon>
        <taxon>Tracheophyta</taxon>
        <taxon>Spermatophyta</taxon>
        <taxon>Magnoliopsida</taxon>
        <taxon>eudicotyledons</taxon>
        <taxon>Gunneridae</taxon>
        <taxon>Pentapetalae</taxon>
        <taxon>rosids</taxon>
        <taxon>malvids</taxon>
        <taxon>Sapindales</taxon>
        <taxon>Rutaceae</taxon>
        <taxon>Aurantioideae</taxon>
        <taxon>Citrus</taxon>
    </lineage>
</organism>
<feature type="compositionally biased region" description="Basic and acidic residues" evidence="1">
    <location>
        <begin position="54"/>
        <end position="63"/>
    </location>
</feature>
<keyword evidence="2" id="KW-0472">Membrane</keyword>
<feature type="transmembrane region" description="Helical" evidence="2">
    <location>
        <begin position="156"/>
        <end position="187"/>
    </location>
</feature>
<keyword evidence="4" id="KW-1185">Reference proteome</keyword>
<evidence type="ECO:0000256" key="2">
    <source>
        <dbReference type="SAM" id="Phobius"/>
    </source>
</evidence>
<proteinExistence type="predicted"/>
<evidence type="ECO:0000313" key="3">
    <source>
        <dbReference type="EMBL" id="KDO55823.1"/>
    </source>
</evidence>
<dbReference type="InterPro" id="IPR040411">
    <property type="entry name" value="At5g23160-like"/>
</dbReference>
<dbReference type="EMBL" id="KK784980">
    <property type="protein sequence ID" value="KDO55823.1"/>
    <property type="molecule type" value="Genomic_DNA"/>
</dbReference>
<sequence>MKNASRNKFLLCFRPVVDMDTLVLDSGHHRDVSGNSTTRGPCPSPSPSPTVKCIHSDHNKESSKTSSSKKKFSQVAKSSTGRERKSLSQDEFEGKLVKSFSVGHIQEIKSNAVLLSSKSSLGSTSSSSVLSESKASPQKKSHLDMGGSSSFSSSKYYAISLLLMSLAVTILWGKVCAILFTSIWFYFIPQQTNFRQPENVKKKKMMIIGKRSESFRDNYRKRIIMEGLLERNGTTIKIKETALNF</sequence>
<keyword evidence="2" id="KW-0812">Transmembrane</keyword>
<feature type="region of interest" description="Disordered" evidence="1">
    <location>
        <begin position="121"/>
        <end position="149"/>
    </location>
</feature>
<accession>A0A067EL76</accession>
<protein>
    <submittedName>
        <fullName evidence="3">Uncharacterized protein</fullName>
    </submittedName>
</protein>
<dbReference type="Proteomes" id="UP000027120">
    <property type="component" value="Unassembled WGS sequence"/>
</dbReference>
<gene>
    <name evidence="3" type="ORF">CISIN_1g043992mg</name>
</gene>
<reference evidence="3 4" key="1">
    <citation type="submission" date="2014-04" db="EMBL/GenBank/DDBJ databases">
        <authorList>
            <consortium name="International Citrus Genome Consortium"/>
            <person name="Gmitter F."/>
            <person name="Chen C."/>
            <person name="Farmerie W."/>
            <person name="Harkins T."/>
            <person name="Desany B."/>
            <person name="Mohiuddin M."/>
            <person name="Kodira C."/>
            <person name="Borodovsky M."/>
            <person name="Lomsadze A."/>
            <person name="Burns P."/>
            <person name="Jenkins J."/>
            <person name="Prochnik S."/>
            <person name="Shu S."/>
            <person name="Chapman J."/>
            <person name="Pitluck S."/>
            <person name="Schmutz J."/>
            <person name="Rokhsar D."/>
        </authorList>
    </citation>
    <scope>NUCLEOTIDE SEQUENCE</scope>
</reference>
<dbReference type="PANTHER" id="PTHR34379:SF15">
    <property type="entry name" value="PROTEIN, PUTATIVE-RELATED"/>
    <property type="match status" value="1"/>
</dbReference>
<dbReference type="PANTHER" id="PTHR34379">
    <property type="entry name" value="OS07G0553800 PROTEIN"/>
    <property type="match status" value="1"/>
</dbReference>
<dbReference type="AlphaFoldDB" id="A0A067EL76"/>